<comment type="caution">
    <text evidence="9">The sequence shown here is derived from an EMBL/GenBank/DDBJ whole genome shotgun (WGS) entry which is preliminary data.</text>
</comment>
<dbReference type="GO" id="GO:0033214">
    <property type="term" value="P:siderophore-iron import into cell"/>
    <property type="evidence" value="ECO:0007669"/>
    <property type="project" value="TreeGrafter"/>
</dbReference>
<dbReference type="PANTHER" id="PTHR30472">
    <property type="entry name" value="FERRIC ENTEROBACTIN TRANSPORT SYSTEM PERMEASE PROTEIN"/>
    <property type="match status" value="1"/>
</dbReference>
<dbReference type="GO" id="GO:0022857">
    <property type="term" value="F:transmembrane transporter activity"/>
    <property type="evidence" value="ECO:0007669"/>
    <property type="project" value="InterPro"/>
</dbReference>
<feature type="transmembrane region" description="Helical" evidence="8">
    <location>
        <begin position="204"/>
        <end position="223"/>
    </location>
</feature>
<dbReference type="Pfam" id="PF01032">
    <property type="entry name" value="FecCD"/>
    <property type="match status" value="1"/>
</dbReference>
<feature type="transmembrane region" description="Helical" evidence="8">
    <location>
        <begin position="293"/>
        <end position="311"/>
    </location>
</feature>
<dbReference type="SUPFAM" id="SSF81345">
    <property type="entry name" value="ABC transporter involved in vitamin B12 uptake, BtuC"/>
    <property type="match status" value="1"/>
</dbReference>
<keyword evidence="10" id="KW-1185">Reference proteome</keyword>
<dbReference type="CDD" id="cd06550">
    <property type="entry name" value="TM_ABC_iron-siderophores_like"/>
    <property type="match status" value="1"/>
</dbReference>
<dbReference type="GO" id="GO:0005886">
    <property type="term" value="C:plasma membrane"/>
    <property type="evidence" value="ECO:0007669"/>
    <property type="project" value="UniProtKB-SubCell"/>
</dbReference>
<evidence type="ECO:0000256" key="5">
    <source>
        <dbReference type="ARBA" id="ARBA00022692"/>
    </source>
</evidence>
<dbReference type="Proteomes" id="UP000005953">
    <property type="component" value="Unassembled WGS sequence"/>
</dbReference>
<feature type="transmembrane region" description="Helical" evidence="8">
    <location>
        <begin position="104"/>
        <end position="123"/>
    </location>
</feature>
<dbReference type="PANTHER" id="PTHR30472:SF25">
    <property type="entry name" value="ABC TRANSPORTER PERMEASE PROTEIN MJ0876-RELATED"/>
    <property type="match status" value="1"/>
</dbReference>
<dbReference type="RefSeq" id="WP_008046236.1">
    <property type="nucleotide sequence ID" value="NZ_CH724152.1"/>
</dbReference>
<comment type="subcellular location">
    <subcellularLocation>
        <location evidence="1">Cell membrane</location>
        <topology evidence="1">Multi-pass membrane protein</topology>
    </subcellularLocation>
</comment>
<evidence type="ECO:0000256" key="2">
    <source>
        <dbReference type="ARBA" id="ARBA00007935"/>
    </source>
</evidence>
<evidence type="ECO:0000256" key="3">
    <source>
        <dbReference type="ARBA" id="ARBA00022448"/>
    </source>
</evidence>
<dbReference type="InterPro" id="IPR000522">
    <property type="entry name" value="ABC_transptr_permease_BtuC"/>
</dbReference>
<name>A4BK55_9GAMM</name>
<feature type="transmembrane region" description="Helical" evidence="8">
    <location>
        <begin position="129"/>
        <end position="150"/>
    </location>
</feature>
<feature type="transmembrane region" description="Helical" evidence="8">
    <location>
        <begin position="252"/>
        <end position="273"/>
    </location>
</feature>
<evidence type="ECO:0000313" key="9">
    <source>
        <dbReference type="EMBL" id="EAR07484.1"/>
    </source>
</evidence>
<feature type="transmembrane region" description="Helical" evidence="8">
    <location>
        <begin position="74"/>
        <end position="95"/>
    </location>
</feature>
<keyword evidence="5 8" id="KW-0812">Transmembrane</keyword>
<dbReference type="InterPro" id="IPR037294">
    <property type="entry name" value="ABC_BtuC-like"/>
</dbReference>
<dbReference type="STRING" id="314283.MED297_09596"/>
<evidence type="ECO:0000256" key="6">
    <source>
        <dbReference type="ARBA" id="ARBA00022989"/>
    </source>
</evidence>
<dbReference type="Gene3D" id="1.10.3470.10">
    <property type="entry name" value="ABC transporter involved in vitamin B12 uptake, BtuC"/>
    <property type="match status" value="1"/>
</dbReference>
<keyword evidence="7 8" id="KW-0472">Membrane</keyword>
<evidence type="ECO:0000256" key="8">
    <source>
        <dbReference type="SAM" id="Phobius"/>
    </source>
</evidence>
<dbReference type="HOGENOM" id="CLU_013016_0_3_6"/>
<accession>A4BK55</accession>
<dbReference type="EMBL" id="AAOE01000041">
    <property type="protein sequence ID" value="EAR07484.1"/>
    <property type="molecule type" value="Genomic_DNA"/>
</dbReference>
<organism evidence="9 10">
    <name type="scientific">Reinekea blandensis MED297</name>
    <dbReference type="NCBI Taxonomy" id="314283"/>
    <lineage>
        <taxon>Bacteria</taxon>
        <taxon>Pseudomonadati</taxon>
        <taxon>Pseudomonadota</taxon>
        <taxon>Gammaproteobacteria</taxon>
        <taxon>Oceanospirillales</taxon>
        <taxon>Saccharospirillaceae</taxon>
        <taxon>Reinekea</taxon>
    </lineage>
</organism>
<dbReference type="FunFam" id="1.10.3470.10:FF:000001">
    <property type="entry name" value="Vitamin B12 ABC transporter permease BtuC"/>
    <property type="match status" value="1"/>
</dbReference>
<keyword evidence="4" id="KW-1003">Cell membrane</keyword>
<feature type="transmembrane region" description="Helical" evidence="8">
    <location>
        <begin position="159"/>
        <end position="184"/>
    </location>
</feature>
<dbReference type="OrthoDB" id="9055647at2"/>
<comment type="similarity">
    <text evidence="2">Belongs to the binding-protein-dependent transport system permease family. FecCD subfamily.</text>
</comment>
<evidence type="ECO:0000256" key="1">
    <source>
        <dbReference type="ARBA" id="ARBA00004651"/>
    </source>
</evidence>
<protein>
    <submittedName>
        <fullName evidence="9">ABC transporter, FecCD family protein</fullName>
    </submittedName>
</protein>
<sequence length="348" mass="37060">MMQISDRQQPLLISLLLICTPLLFLGYLAAGAVALPFAEVLSVLKLALLQQQELARELYPRTTAILLHIRLPRAIAALLAGSALALAGAASQGLFRNPLASPDILGISAGSSLGAVIAITTGWSMLHPLMIPVASIVGALSTATLVYLLAMRSAFFQQLLFVILAGLALSSLLTGATSAALLMAQQYEISQFVFWTMGGLEGRMWAHVLWPAPAIVLVGLLLMRQRQALNLIAFGEENAHGMGLNVPRVQRLTLFASAILTALAISIAGPVGFVGLMIPHLVRLLIGPNHRRLLPISALCGGLFVLLADLIGRTIIAPHEIKVGVLTALIGGTYFIYLIVRIQQRGQL</sequence>
<gene>
    <name evidence="9" type="ORF">MED297_09596</name>
</gene>
<evidence type="ECO:0000313" key="10">
    <source>
        <dbReference type="Proteomes" id="UP000005953"/>
    </source>
</evidence>
<proteinExistence type="inferred from homology"/>
<keyword evidence="6 8" id="KW-1133">Transmembrane helix</keyword>
<evidence type="ECO:0000256" key="4">
    <source>
        <dbReference type="ARBA" id="ARBA00022475"/>
    </source>
</evidence>
<feature type="transmembrane region" description="Helical" evidence="8">
    <location>
        <begin position="323"/>
        <end position="340"/>
    </location>
</feature>
<evidence type="ECO:0000256" key="7">
    <source>
        <dbReference type="ARBA" id="ARBA00023136"/>
    </source>
</evidence>
<dbReference type="AlphaFoldDB" id="A4BK55"/>
<reference evidence="9 10" key="1">
    <citation type="submission" date="2006-02" db="EMBL/GenBank/DDBJ databases">
        <authorList>
            <person name="Pinhassi J."/>
            <person name="Pedros-Alio C."/>
            <person name="Ferriera S."/>
            <person name="Johnson J."/>
            <person name="Kravitz S."/>
            <person name="Halpern A."/>
            <person name="Remington K."/>
            <person name="Beeson K."/>
            <person name="Tran B."/>
            <person name="Rogers Y.-H."/>
            <person name="Friedman R."/>
            <person name="Venter J.C."/>
        </authorList>
    </citation>
    <scope>NUCLEOTIDE SEQUENCE [LARGE SCALE GENOMIC DNA]</scope>
    <source>
        <strain evidence="9 10">MED297</strain>
    </source>
</reference>
<keyword evidence="3" id="KW-0813">Transport</keyword>